<dbReference type="AlphaFoldDB" id="A0A015LFC4"/>
<feature type="region of interest" description="Disordered" evidence="1">
    <location>
        <begin position="1"/>
        <end position="115"/>
    </location>
</feature>
<reference evidence="2 3" key="1">
    <citation type="submission" date="2014-02" db="EMBL/GenBank/DDBJ databases">
        <title>Single nucleus genome sequencing reveals high similarity among nuclei of an endomycorrhizal fungus.</title>
        <authorList>
            <person name="Lin K."/>
            <person name="Geurts R."/>
            <person name="Zhang Z."/>
            <person name="Limpens E."/>
            <person name="Saunders D.G."/>
            <person name="Mu D."/>
            <person name="Pang E."/>
            <person name="Cao H."/>
            <person name="Cha H."/>
            <person name="Lin T."/>
            <person name="Zhou Q."/>
            <person name="Shang Y."/>
            <person name="Li Y."/>
            <person name="Ivanov S."/>
            <person name="Sharma T."/>
            <person name="Velzen R.V."/>
            <person name="Ruijter N.D."/>
            <person name="Aanen D.K."/>
            <person name="Win J."/>
            <person name="Kamoun S."/>
            <person name="Bisseling T."/>
            <person name="Huang S."/>
        </authorList>
    </citation>
    <scope>NUCLEOTIDE SEQUENCE [LARGE SCALE GENOMIC DNA]</scope>
    <source>
        <strain evidence="3">DAOM197198w</strain>
    </source>
</reference>
<feature type="compositionally biased region" description="Low complexity" evidence="1">
    <location>
        <begin position="25"/>
        <end position="36"/>
    </location>
</feature>
<evidence type="ECO:0000256" key="1">
    <source>
        <dbReference type="SAM" id="MobiDB-lite"/>
    </source>
</evidence>
<dbReference type="HOGENOM" id="CLU_1332578_0_0_1"/>
<name>A0A015LFC4_RHIIW</name>
<dbReference type="Proteomes" id="UP000022910">
    <property type="component" value="Unassembled WGS sequence"/>
</dbReference>
<comment type="caution">
    <text evidence="2">The sequence shown here is derived from an EMBL/GenBank/DDBJ whole genome shotgun (WGS) entry which is preliminary data.</text>
</comment>
<gene>
    <name evidence="2" type="ORF">RirG_080260</name>
</gene>
<organism evidence="2 3">
    <name type="scientific">Rhizophagus irregularis (strain DAOM 197198w)</name>
    <name type="common">Glomus intraradices</name>
    <dbReference type="NCBI Taxonomy" id="1432141"/>
    <lineage>
        <taxon>Eukaryota</taxon>
        <taxon>Fungi</taxon>
        <taxon>Fungi incertae sedis</taxon>
        <taxon>Mucoromycota</taxon>
        <taxon>Glomeromycotina</taxon>
        <taxon>Glomeromycetes</taxon>
        <taxon>Glomerales</taxon>
        <taxon>Glomeraceae</taxon>
        <taxon>Rhizophagus</taxon>
    </lineage>
</organism>
<evidence type="ECO:0000313" key="2">
    <source>
        <dbReference type="EMBL" id="EXX71236.1"/>
    </source>
</evidence>
<keyword evidence="3" id="KW-1185">Reference proteome</keyword>
<feature type="compositionally biased region" description="Low complexity" evidence="1">
    <location>
        <begin position="44"/>
        <end position="106"/>
    </location>
</feature>
<evidence type="ECO:0000313" key="3">
    <source>
        <dbReference type="Proteomes" id="UP000022910"/>
    </source>
</evidence>
<protein>
    <submittedName>
        <fullName evidence="2">Uncharacterized protein</fullName>
    </submittedName>
</protein>
<accession>A0A015LFC4</accession>
<sequence>MAPSQRSSHLVSYMRTSSPKHGRQNSRQSRDFSNSRSRSRSNSRSRNNSSSSSRLNNSNNDTNTSHPNASRNSNRTNHNHSNPRNNGNSSGSTLSSHKPHPIISTPPTSPPDNPAFTLPQHIIDKLKAQIKEIATTLKSLDETVSWMQDTITHHDYRIFELESMMNSDYNNSGDSDLYPPHDDQETHSYDNGWFGCYFEKHWDEKY</sequence>
<proteinExistence type="predicted"/>
<dbReference type="EMBL" id="JEMT01016188">
    <property type="protein sequence ID" value="EXX71236.1"/>
    <property type="molecule type" value="Genomic_DNA"/>
</dbReference>
<feature type="compositionally biased region" description="Polar residues" evidence="1">
    <location>
        <begin position="1"/>
        <end position="17"/>
    </location>
</feature>